<protein>
    <recommendedName>
        <fullName evidence="3">Peptidase MA-like domain-containing protein</fullName>
    </recommendedName>
</protein>
<sequence>MCRFFIALYLVAISADSIALSYQSENFTIEYEENVPYEVIEKLASRVEENRKVVLGFLNRSSEYNGTPIKESLVVHVSKTKRTPYQHWNTIHIPEKRVLAAFAKNDSKDKGMAVIHELTHVYAVSAYRKKIKNGHEDRFYDDGLAVYLQHEFGEKPEYPDFGTNLYRAVYKLAEKYGSLIPLAKAEDVRHASKSGVGRQLAYLQEGAFTNFLIENYGLSAYLKIYNGASPKSVTGKSFSTLETEWQNFVSLFADN</sequence>
<reference evidence="1" key="1">
    <citation type="submission" date="2022-11" db="EMBL/GenBank/DDBJ databases">
        <title>Alteromonas sp. nov., isolated from sea water of the Qingdao.</title>
        <authorList>
            <person name="Wang Q."/>
        </authorList>
    </citation>
    <scope>NUCLEOTIDE SEQUENCE</scope>
    <source>
        <strain evidence="1">ASW11-7</strain>
    </source>
</reference>
<dbReference type="RefSeq" id="WP_265617855.1">
    <property type="nucleotide sequence ID" value="NZ_JAPFRD010000011.1"/>
</dbReference>
<accession>A0ABT3P8K8</accession>
<evidence type="ECO:0008006" key="3">
    <source>
        <dbReference type="Google" id="ProtNLM"/>
    </source>
</evidence>
<name>A0ABT3P8K8_9ALTE</name>
<comment type="caution">
    <text evidence="1">The sequence shown here is derived from an EMBL/GenBank/DDBJ whole genome shotgun (WGS) entry which is preliminary data.</text>
</comment>
<organism evidence="1 2">
    <name type="scientific">Alteromonas aquimaris</name>
    <dbReference type="NCBI Taxonomy" id="2998417"/>
    <lineage>
        <taxon>Bacteria</taxon>
        <taxon>Pseudomonadati</taxon>
        <taxon>Pseudomonadota</taxon>
        <taxon>Gammaproteobacteria</taxon>
        <taxon>Alteromonadales</taxon>
        <taxon>Alteromonadaceae</taxon>
        <taxon>Alteromonas/Salinimonas group</taxon>
        <taxon>Alteromonas</taxon>
    </lineage>
</organism>
<proteinExistence type="predicted"/>
<keyword evidence="2" id="KW-1185">Reference proteome</keyword>
<gene>
    <name evidence="1" type="ORF">OPS25_11430</name>
</gene>
<dbReference type="EMBL" id="JAPFRD010000011">
    <property type="protein sequence ID" value="MCW8109108.1"/>
    <property type="molecule type" value="Genomic_DNA"/>
</dbReference>
<dbReference type="Proteomes" id="UP001142810">
    <property type="component" value="Unassembled WGS sequence"/>
</dbReference>
<evidence type="ECO:0000313" key="2">
    <source>
        <dbReference type="Proteomes" id="UP001142810"/>
    </source>
</evidence>
<evidence type="ECO:0000313" key="1">
    <source>
        <dbReference type="EMBL" id="MCW8109108.1"/>
    </source>
</evidence>